<dbReference type="PANTHER" id="PTHR12304:SF25">
    <property type="entry name" value="INOSINE_URIDINE-PREFERRING NUCLEOSIDE HYDROLASE DOMAIN-CONTAINING PROTEIN"/>
    <property type="match status" value="1"/>
</dbReference>
<dbReference type="Gene3D" id="3.90.245.10">
    <property type="entry name" value="Ribonucleoside hydrolase-like"/>
    <property type="match status" value="1"/>
</dbReference>
<dbReference type="GO" id="GO:0005829">
    <property type="term" value="C:cytosol"/>
    <property type="evidence" value="ECO:0007669"/>
    <property type="project" value="TreeGrafter"/>
</dbReference>
<dbReference type="InterPro" id="IPR001910">
    <property type="entry name" value="Inosine/uridine_hydrolase_dom"/>
</dbReference>
<comment type="similarity">
    <text evidence="1">Belongs to the IUNH family.</text>
</comment>
<gene>
    <name evidence="6" type="ORF">LADA_0G16556G</name>
</gene>
<keyword evidence="7" id="KW-1185">Reference proteome</keyword>
<sequence>MKFSSCLLNTAALLLGSNVAAEVFIVDNDTPTSLQVLLPLAAGKKVLGITTNLGDYDTEAATYEAAMALSPGNLTSCVPVYKGAEQPLVLDYNTYHLWQDLYGSIVWQGAWDKTYESPVPANATFEYNKTVGAPQWIMDTVKNSKDNVTIVAAGTMTNLAIALAQWPEMAEKVKLVIMGGYVDGQMAQVTGGDFVNDLYSDFNLMIDPEAAQRALSASWRELVIVGNISSQVFPTQNLYNELVAVSGGLATIENKTSLAYVKETVGNGTLPSFNLPYWDEVASAIAAAPDIVTGSYEAYVSVDTSFSSPFYGSLRMVPSDLRAKKGVKTGKATMITSIDVDKFNDLIVDALVRDWTNYCTIGNAPSVAIL</sequence>
<evidence type="ECO:0000256" key="1">
    <source>
        <dbReference type="ARBA" id="ARBA00009176"/>
    </source>
</evidence>
<dbReference type="InterPro" id="IPR036452">
    <property type="entry name" value="Ribo_hydro-like"/>
</dbReference>
<accession>A0A1G4JX98</accession>
<keyword evidence="4" id="KW-0732">Signal</keyword>
<dbReference type="Pfam" id="PF01156">
    <property type="entry name" value="IU_nuc_hydro"/>
    <property type="match status" value="1"/>
</dbReference>
<keyword evidence="3" id="KW-0326">Glycosidase</keyword>
<feature type="signal peptide" evidence="4">
    <location>
        <begin position="1"/>
        <end position="21"/>
    </location>
</feature>
<dbReference type="AlphaFoldDB" id="A0A1G4JX98"/>
<protein>
    <submittedName>
        <fullName evidence="6">LADA_0G16556g1_1</fullName>
    </submittedName>
</protein>
<dbReference type="InterPro" id="IPR023186">
    <property type="entry name" value="IUNH"/>
</dbReference>
<reference evidence="7" key="1">
    <citation type="submission" date="2016-03" db="EMBL/GenBank/DDBJ databases">
        <authorList>
            <person name="Devillers H."/>
        </authorList>
    </citation>
    <scope>NUCLEOTIDE SEQUENCE [LARGE SCALE GENOMIC DNA]</scope>
</reference>
<dbReference type="EMBL" id="LT598457">
    <property type="protein sequence ID" value="SCU95621.1"/>
    <property type="molecule type" value="Genomic_DNA"/>
</dbReference>
<name>A0A1G4JX98_9SACH</name>
<dbReference type="GO" id="GO:0008477">
    <property type="term" value="F:purine nucleosidase activity"/>
    <property type="evidence" value="ECO:0007669"/>
    <property type="project" value="TreeGrafter"/>
</dbReference>
<evidence type="ECO:0000256" key="3">
    <source>
        <dbReference type="ARBA" id="ARBA00023295"/>
    </source>
</evidence>
<dbReference type="GO" id="GO:0006152">
    <property type="term" value="P:purine nucleoside catabolic process"/>
    <property type="evidence" value="ECO:0007669"/>
    <property type="project" value="TreeGrafter"/>
</dbReference>
<evidence type="ECO:0000256" key="4">
    <source>
        <dbReference type="SAM" id="SignalP"/>
    </source>
</evidence>
<feature type="domain" description="Inosine/uridine-preferring nucleoside hydrolase" evidence="5">
    <location>
        <begin position="25"/>
        <end position="344"/>
    </location>
</feature>
<evidence type="ECO:0000313" key="7">
    <source>
        <dbReference type="Proteomes" id="UP000190274"/>
    </source>
</evidence>
<dbReference type="Proteomes" id="UP000190274">
    <property type="component" value="Chromosome G"/>
</dbReference>
<dbReference type="SUPFAM" id="SSF53590">
    <property type="entry name" value="Nucleoside hydrolase"/>
    <property type="match status" value="1"/>
</dbReference>
<feature type="chain" id="PRO_5009236232" evidence="4">
    <location>
        <begin position="22"/>
        <end position="370"/>
    </location>
</feature>
<organism evidence="6 7">
    <name type="scientific">Lachancea dasiensis</name>
    <dbReference type="NCBI Taxonomy" id="1072105"/>
    <lineage>
        <taxon>Eukaryota</taxon>
        <taxon>Fungi</taxon>
        <taxon>Dikarya</taxon>
        <taxon>Ascomycota</taxon>
        <taxon>Saccharomycotina</taxon>
        <taxon>Saccharomycetes</taxon>
        <taxon>Saccharomycetales</taxon>
        <taxon>Saccharomycetaceae</taxon>
        <taxon>Lachancea</taxon>
    </lineage>
</organism>
<dbReference type="PANTHER" id="PTHR12304">
    <property type="entry name" value="INOSINE-URIDINE PREFERRING NUCLEOSIDE HYDROLASE"/>
    <property type="match status" value="1"/>
</dbReference>
<dbReference type="OrthoDB" id="432381at2759"/>
<keyword evidence="2" id="KW-0378">Hydrolase</keyword>
<evidence type="ECO:0000259" key="5">
    <source>
        <dbReference type="Pfam" id="PF01156"/>
    </source>
</evidence>
<evidence type="ECO:0000313" key="6">
    <source>
        <dbReference type="EMBL" id="SCU95621.1"/>
    </source>
</evidence>
<dbReference type="STRING" id="1266660.A0A1G4JX98"/>
<proteinExistence type="inferred from homology"/>
<evidence type="ECO:0000256" key="2">
    <source>
        <dbReference type="ARBA" id="ARBA00022801"/>
    </source>
</evidence>